<proteinExistence type="inferred from homology"/>
<comment type="similarity">
    <text evidence="2">Belongs to the Mediator complex subunit 24 family.</text>
</comment>
<evidence type="ECO:0000313" key="10">
    <source>
        <dbReference type="Proteomes" id="UP001519460"/>
    </source>
</evidence>
<dbReference type="Proteomes" id="UP001519460">
    <property type="component" value="Unassembled WGS sequence"/>
</dbReference>
<evidence type="ECO:0000256" key="7">
    <source>
        <dbReference type="ARBA" id="ARBA00023242"/>
    </source>
</evidence>
<keyword evidence="6" id="KW-0804">Transcription</keyword>
<evidence type="ECO:0000256" key="1">
    <source>
        <dbReference type="ARBA" id="ARBA00004123"/>
    </source>
</evidence>
<evidence type="ECO:0000256" key="6">
    <source>
        <dbReference type="ARBA" id="ARBA00023163"/>
    </source>
</evidence>
<sequence length="991" mass="110977">MFPEVKKEPSALASRVMTLLMQAWRGRWPEVQWGIQLKRMLSANSKESCDVAEILMQQAVVGSSPNNLLLSYLKHTVLSQIVPCSSVLKYITEFDDLSRPHCILALVNLAEVFGTKLSFSYGPDSPLQLSRSLLAVLHWVLLLLLKCLQTNREDRPELVMVMDGASRAATAMLKRPTVTALLQVAQAYREFEQTELNLRGTLSQLPQNAFPDGTREHITSMLTLAADLPDVQLASEAVLETPHLPICPTMNSLVALEALLNPNSDVQPFVDQILMLARAMKMSRPKLFLEMFRACFMGLVDASTSSEQLKWATYTFLKMRQVMQKIQQLSGGPDFSSDVEQGIDMLQQYRHLLDRADIKQKWDCLNQFLKELVQAGILSESQISAPKQKRTAQREQLRPADLVTSPTSSAGLIARAETTVVSILKTLETDHLKNQDPLVGVLSQMLSGRSFEIITSAAASMGELKNFTLKLIRSNEFARQTTGEAGKAAQTRAQLFDITFLMLCHIIQLHGMDIVAGHKEASDSFILQWAQRWLPEDGKYRSLDTTANPPDQGKVDSLLHHFMSGGADLRPNMQRWHEVCLNTPFVVQEVLFAWEHKALTPDKVKAVLDNIKSRMGCLSVVTCVWLCSYMNVVGAKARKKPLAMLEHLTGVKVEQGTSTESRSHLMNMVMEQIMNDVLPADHPQRSSARVLVPINVLPIVTLKETLNETFQRGWLGLKSMHTLEQLLALCGSDWFCEKVVMQMLECNKVEELSQALSLVVAIFHMDLEHLTHSLLLTLMPRLLLSTIHTHVLTDPRGSTLAKLCVLCITGTQTSKIGQKEPYIRRSRKRSRIDAELEDMDESDARPGKVRKHHETQLTLNLEGFNLDDIVAKVKEDGETSPNFDTKDPMNKALINLFCLMNAIVHDPSMTPRTTFIVSFIEEALKCGGQYTRFILQFMPPKMLPQLMKTLPGVFSNAQILQICDLSMLSGRKVAAQAISSNSRFMDKPAAT</sequence>
<protein>
    <recommendedName>
        <fullName evidence="3">Mediator of RNA polymerase II transcription subunit 24</fullName>
    </recommendedName>
    <alternativeName>
        <fullName evidence="8">Mediator complex subunit 24</fullName>
    </alternativeName>
</protein>
<keyword evidence="5" id="KW-0010">Activator</keyword>
<evidence type="ECO:0000256" key="4">
    <source>
        <dbReference type="ARBA" id="ARBA00023015"/>
    </source>
</evidence>
<evidence type="ECO:0000256" key="3">
    <source>
        <dbReference type="ARBA" id="ARBA00019693"/>
    </source>
</evidence>
<dbReference type="PANTHER" id="PTHR12898">
    <property type="entry name" value="MEDIATOR OF RNA POLYMERASE II TRANSCRIPTION SUBUNIT 24"/>
    <property type="match status" value="1"/>
</dbReference>
<keyword evidence="7" id="KW-0539">Nucleus</keyword>
<gene>
    <name evidence="9" type="ORF">BaRGS_00019171</name>
</gene>
<dbReference type="PANTHER" id="PTHR12898:SF1">
    <property type="entry name" value="MEDIATOR OF RNA POLYMERASE II TRANSCRIPTION SUBUNIT 24"/>
    <property type="match status" value="1"/>
</dbReference>
<evidence type="ECO:0000256" key="5">
    <source>
        <dbReference type="ARBA" id="ARBA00023159"/>
    </source>
</evidence>
<comment type="caution">
    <text evidence="9">The sequence shown here is derived from an EMBL/GenBank/DDBJ whole genome shotgun (WGS) entry which is preliminary data.</text>
</comment>
<keyword evidence="10" id="KW-1185">Reference proteome</keyword>
<name>A0ABD0KRN0_9CAEN</name>
<dbReference type="Pfam" id="PF11277">
    <property type="entry name" value="Med24_N"/>
    <property type="match status" value="1"/>
</dbReference>
<dbReference type="GO" id="GO:0005634">
    <property type="term" value="C:nucleus"/>
    <property type="evidence" value="ECO:0007669"/>
    <property type="project" value="UniProtKB-SubCell"/>
</dbReference>
<organism evidence="9 10">
    <name type="scientific">Batillaria attramentaria</name>
    <dbReference type="NCBI Taxonomy" id="370345"/>
    <lineage>
        <taxon>Eukaryota</taxon>
        <taxon>Metazoa</taxon>
        <taxon>Spiralia</taxon>
        <taxon>Lophotrochozoa</taxon>
        <taxon>Mollusca</taxon>
        <taxon>Gastropoda</taxon>
        <taxon>Caenogastropoda</taxon>
        <taxon>Sorbeoconcha</taxon>
        <taxon>Cerithioidea</taxon>
        <taxon>Batillariidae</taxon>
        <taxon>Batillaria</taxon>
    </lineage>
</organism>
<evidence type="ECO:0000256" key="8">
    <source>
        <dbReference type="ARBA" id="ARBA00031960"/>
    </source>
</evidence>
<dbReference type="EMBL" id="JACVVK020000136">
    <property type="protein sequence ID" value="KAK7489537.1"/>
    <property type="molecule type" value="Genomic_DNA"/>
</dbReference>
<accession>A0ABD0KRN0</accession>
<evidence type="ECO:0000256" key="2">
    <source>
        <dbReference type="ARBA" id="ARBA00007864"/>
    </source>
</evidence>
<keyword evidence="4" id="KW-0805">Transcription regulation</keyword>
<comment type="subcellular location">
    <subcellularLocation>
        <location evidence="1">Nucleus</location>
    </subcellularLocation>
</comment>
<reference evidence="9 10" key="1">
    <citation type="journal article" date="2023" name="Sci. Data">
        <title>Genome assembly of the Korean intertidal mud-creeper Batillaria attramentaria.</title>
        <authorList>
            <person name="Patra A.K."/>
            <person name="Ho P.T."/>
            <person name="Jun S."/>
            <person name="Lee S.J."/>
            <person name="Kim Y."/>
            <person name="Won Y.J."/>
        </authorList>
    </citation>
    <scope>NUCLEOTIDE SEQUENCE [LARGE SCALE GENOMIC DNA]</scope>
    <source>
        <strain evidence="9">Wonlab-2016</strain>
    </source>
</reference>
<dbReference type="InterPro" id="IPR021429">
    <property type="entry name" value="Mediator_Med24"/>
</dbReference>
<evidence type="ECO:0000313" key="9">
    <source>
        <dbReference type="EMBL" id="KAK7489537.1"/>
    </source>
</evidence>
<dbReference type="AlphaFoldDB" id="A0ABD0KRN0"/>